<proteinExistence type="predicted"/>
<evidence type="ECO:0000313" key="1">
    <source>
        <dbReference type="EMBL" id="KFB71460.1"/>
    </source>
</evidence>
<comment type="caution">
    <text evidence="1">The sequence shown here is derived from an EMBL/GenBank/DDBJ whole genome shotgun (WGS) entry which is preliminary data.</text>
</comment>
<dbReference type="AntiFam" id="ANF00091">
    <property type="entry name" value="Shadow ORF (opposite smc)"/>
</dbReference>
<dbReference type="AlphaFoldDB" id="A0A080LUX0"/>
<accession>A0A080LUX0</accession>
<name>A0A080LUX0_9PROT</name>
<reference evidence="1 2" key="1">
    <citation type="submission" date="2014-02" db="EMBL/GenBank/DDBJ databases">
        <title>Expanding our view of genomic diversity in Candidatus Accumulibacter clades.</title>
        <authorList>
            <person name="Skennerton C.T."/>
            <person name="Barr J.J."/>
            <person name="Slater F.R."/>
            <person name="Bond P.L."/>
            <person name="Tyson G.W."/>
        </authorList>
    </citation>
    <scope>NUCLEOTIDE SEQUENCE [LARGE SCALE GENOMIC DNA]</scope>
    <source>
        <strain evidence="2">BA-91</strain>
    </source>
</reference>
<dbReference type="Proteomes" id="UP000020077">
    <property type="component" value="Unassembled WGS sequence"/>
</dbReference>
<dbReference type="EMBL" id="JDVG02000541">
    <property type="protein sequence ID" value="KFB71460.1"/>
    <property type="molecule type" value="Genomic_DNA"/>
</dbReference>
<dbReference type="AntiFam" id="ANF00168">
    <property type="entry name" value="Shadow ORF (opposite smc)"/>
</dbReference>
<sequence>MTDLGFETCDFRIGGKKFTLRRMHAVAGSKMGFPRLLETRFQITQGSVSGFEIDTRQIDFTRQSLALELRFIASQQPQQLLLARQIVVVLAILASNAGLTFEPLHLRSELKTNVFDPRQVLARVGQPVLGFPAPFLVAGHAGSLFEKYPQLVRLGLDDSRDGTLADDRVGTRSQAGAEKEVGDILATDMQIVDVVLGLAITRQQPLDRQLRIL</sequence>
<organism evidence="1 2">
    <name type="scientific">Candidatus Accumulibacter phosphatis</name>
    <dbReference type="NCBI Taxonomy" id="327160"/>
    <lineage>
        <taxon>Bacteria</taxon>
        <taxon>Pseudomonadati</taxon>
        <taxon>Pseudomonadota</taxon>
        <taxon>Betaproteobacteria</taxon>
        <taxon>Candidatus Accumulibacter</taxon>
    </lineage>
</organism>
<gene>
    <name evidence="1" type="ORF">AW09_003404</name>
</gene>
<protein>
    <submittedName>
        <fullName evidence="1">Uncharacterized protein</fullName>
    </submittedName>
</protein>
<evidence type="ECO:0000313" key="2">
    <source>
        <dbReference type="Proteomes" id="UP000020077"/>
    </source>
</evidence>